<comment type="caution">
    <text evidence="1">The sequence shown here is derived from an EMBL/GenBank/DDBJ whole genome shotgun (WGS) entry which is preliminary data.</text>
</comment>
<proteinExistence type="predicted"/>
<evidence type="ECO:0000313" key="2">
    <source>
        <dbReference type="Proteomes" id="UP001372526"/>
    </source>
</evidence>
<protein>
    <submittedName>
        <fullName evidence="1">Uncharacterized protein</fullName>
    </submittedName>
</protein>
<organism evidence="1 2">
    <name type="scientific">Bacillus bruguierae</name>
    <dbReference type="NCBI Taxonomy" id="3127667"/>
    <lineage>
        <taxon>Bacteria</taxon>
        <taxon>Bacillati</taxon>
        <taxon>Bacillota</taxon>
        <taxon>Bacilli</taxon>
        <taxon>Bacillales</taxon>
        <taxon>Bacillaceae</taxon>
        <taxon>Bacillus</taxon>
    </lineage>
</organism>
<keyword evidence="2" id="KW-1185">Reference proteome</keyword>
<accession>A0ABU8FCI1</accession>
<dbReference type="Proteomes" id="UP001372526">
    <property type="component" value="Unassembled WGS sequence"/>
</dbReference>
<reference evidence="1 2" key="1">
    <citation type="submission" date="2024-01" db="EMBL/GenBank/DDBJ databases">
        <title>Seven novel Bacillus-like species.</title>
        <authorList>
            <person name="Liu G."/>
        </authorList>
    </citation>
    <scope>NUCLEOTIDE SEQUENCE [LARGE SCALE GENOMIC DNA]</scope>
    <source>
        <strain evidence="1 2">FJAT-51639</strain>
    </source>
</reference>
<gene>
    <name evidence="1" type="ORF">WAZ07_03405</name>
</gene>
<sequence length="81" mass="9322">MELTSLQRIIQGYDELKSEMTKGEDKAATLEAEQQKVVENEQAKQTGKTFYELLAESNPFSSQIAHLKMVDGYNRRKQQNK</sequence>
<name>A0ABU8FCI1_9BACI</name>
<dbReference type="RefSeq" id="WP_336471304.1">
    <property type="nucleotide sequence ID" value="NZ_JBAWSX010000001.1"/>
</dbReference>
<evidence type="ECO:0000313" key="1">
    <source>
        <dbReference type="EMBL" id="MEI4800385.1"/>
    </source>
</evidence>
<dbReference type="EMBL" id="JBAWSX010000001">
    <property type="protein sequence ID" value="MEI4800385.1"/>
    <property type="molecule type" value="Genomic_DNA"/>
</dbReference>